<proteinExistence type="predicted"/>
<reference evidence="1 2" key="1">
    <citation type="submission" date="2020-10" db="EMBL/GenBank/DDBJ databases">
        <title>Draft genome and description of Brachybacterium epidermidis sp nov.</title>
        <authorList>
            <person name="Boxberger M."/>
            <person name="La Scola B."/>
        </authorList>
    </citation>
    <scope>NUCLEOTIDE SEQUENCE [LARGE SCALE GENOMIC DNA]</scope>
    <source>
        <strain evidence="1 2">Marseille-Q2903</strain>
    </source>
</reference>
<protein>
    <submittedName>
        <fullName evidence="1">Uncharacterized protein</fullName>
    </submittedName>
</protein>
<accession>A0ABR9W0Y4</accession>
<dbReference type="RefSeq" id="WP_193865831.1">
    <property type="nucleotide sequence ID" value="NZ_JADEYR010000006.1"/>
</dbReference>
<dbReference type="EMBL" id="JADEYR010000006">
    <property type="protein sequence ID" value="MBE9404084.1"/>
    <property type="molecule type" value="Genomic_DNA"/>
</dbReference>
<name>A0ABR9W0Y4_9MICO</name>
<organism evidence="1 2">
    <name type="scientific">Brachybacterium epidermidis</name>
    <dbReference type="NCBI Taxonomy" id="2781983"/>
    <lineage>
        <taxon>Bacteria</taxon>
        <taxon>Bacillati</taxon>
        <taxon>Actinomycetota</taxon>
        <taxon>Actinomycetes</taxon>
        <taxon>Micrococcales</taxon>
        <taxon>Dermabacteraceae</taxon>
        <taxon>Brachybacterium</taxon>
    </lineage>
</organism>
<evidence type="ECO:0000313" key="2">
    <source>
        <dbReference type="Proteomes" id="UP000644727"/>
    </source>
</evidence>
<keyword evidence="2" id="KW-1185">Reference proteome</keyword>
<dbReference type="Proteomes" id="UP000644727">
    <property type="component" value="Unassembled WGS sequence"/>
</dbReference>
<gene>
    <name evidence="1" type="ORF">IOE58_07745</name>
</gene>
<comment type="caution">
    <text evidence="1">The sequence shown here is derived from an EMBL/GenBank/DDBJ whole genome shotgun (WGS) entry which is preliminary data.</text>
</comment>
<sequence length="157" mass="17206">MRARKWLREQEQRLAQFTAENPDGPWGPSQRAIDAGCRAFAGRATSGFAQGHDVLVTHWGGTPERTLLQRLRGEPASPPPDGGFDIDIYSPTSAPDAVSEELDRSWTQIGLTLPEVLAWCEPLSINWLPPLLAERAGGWFTRGGYDPDSPTGLPEDV</sequence>
<evidence type="ECO:0000313" key="1">
    <source>
        <dbReference type="EMBL" id="MBE9404084.1"/>
    </source>
</evidence>